<sequence length="186" mass="19568">MLLVRKPQGPAWTPVMGAEVLFAPIDRSMLMRARRAARNVSASEGEDDGTSAIDMLEEMGDAMSRALITEGAQDWRGVCLMADEGDEGAGEALPFSAENLAMALADPVTFEAFDAAYVVPFVTAEREREEPGNDFAASPSGIGAAAMPDSDTASKRASRTRGAGATNARTSSKSRRPRPKKASGAS</sequence>
<accession>A0A2T5GK88</accession>
<evidence type="ECO:0000313" key="3">
    <source>
        <dbReference type="Proteomes" id="UP000244189"/>
    </source>
</evidence>
<organism evidence="2 3">
    <name type="scientific">Sphingomonas aurantiaca</name>
    <dbReference type="NCBI Taxonomy" id="185949"/>
    <lineage>
        <taxon>Bacteria</taxon>
        <taxon>Pseudomonadati</taxon>
        <taxon>Pseudomonadota</taxon>
        <taxon>Alphaproteobacteria</taxon>
        <taxon>Sphingomonadales</taxon>
        <taxon>Sphingomonadaceae</taxon>
        <taxon>Sphingomonas</taxon>
    </lineage>
</organism>
<dbReference type="EMBL" id="QAOG01000004">
    <property type="protein sequence ID" value="PTQ59743.1"/>
    <property type="molecule type" value="Genomic_DNA"/>
</dbReference>
<feature type="region of interest" description="Disordered" evidence="1">
    <location>
        <begin position="125"/>
        <end position="186"/>
    </location>
</feature>
<name>A0A2T5GK88_9SPHN</name>
<protein>
    <submittedName>
        <fullName evidence="2">Uncharacterized protein</fullName>
    </submittedName>
</protein>
<dbReference type="Proteomes" id="UP000244189">
    <property type="component" value="Unassembled WGS sequence"/>
</dbReference>
<proteinExistence type="predicted"/>
<feature type="compositionally biased region" description="Basic residues" evidence="1">
    <location>
        <begin position="172"/>
        <end position="186"/>
    </location>
</feature>
<keyword evidence="3" id="KW-1185">Reference proteome</keyword>
<reference evidence="2 3" key="1">
    <citation type="submission" date="2018-04" db="EMBL/GenBank/DDBJ databases">
        <title>Genomic Encyclopedia of Type Strains, Phase III (KMG-III): the genomes of soil and plant-associated and newly described type strains.</title>
        <authorList>
            <person name="Whitman W."/>
        </authorList>
    </citation>
    <scope>NUCLEOTIDE SEQUENCE [LARGE SCALE GENOMIC DNA]</scope>
    <source>
        <strain evidence="2 3">MA101b</strain>
    </source>
</reference>
<evidence type="ECO:0000256" key="1">
    <source>
        <dbReference type="SAM" id="MobiDB-lite"/>
    </source>
</evidence>
<comment type="caution">
    <text evidence="2">The sequence shown here is derived from an EMBL/GenBank/DDBJ whole genome shotgun (WGS) entry which is preliminary data.</text>
</comment>
<dbReference type="RefSeq" id="WP_107958471.1">
    <property type="nucleotide sequence ID" value="NZ_QAOG01000004.1"/>
</dbReference>
<gene>
    <name evidence="2" type="ORF">C8J26_2595</name>
</gene>
<evidence type="ECO:0000313" key="2">
    <source>
        <dbReference type="EMBL" id="PTQ59743.1"/>
    </source>
</evidence>
<dbReference type="AlphaFoldDB" id="A0A2T5GK88"/>